<keyword evidence="3" id="KW-0472">Membrane</keyword>
<dbReference type="PANTHER" id="PTHR28154">
    <property type="entry name" value="CELL WALL SYNTHESIS PROTEIN KNH1-RELATED"/>
    <property type="match status" value="1"/>
</dbReference>
<dbReference type="EMBL" id="CAJVQA010008635">
    <property type="protein sequence ID" value="CAG8674884.1"/>
    <property type="molecule type" value="Genomic_DNA"/>
</dbReference>
<dbReference type="GO" id="GO:0031505">
    <property type="term" value="P:fungal-type cell wall organization"/>
    <property type="evidence" value="ECO:0007669"/>
    <property type="project" value="TreeGrafter"/>
</dbReference>
<accession>A0A9N9EE63</accession>
<protein>
    <submittedName>
        <fullName evidence="5">24131_t:CDS:1</fullName>
    </submittedName>
</protein>
<sequence length="268" mass="29427">MMLRHLGKYEVISGKYIRELVNEFGEYGSPAVQVGYRGSMGEQFDYQMIVVKEKKHKGIIIKRMFITLLFVAGFLASVIHASIETTTPFNGVIWNASTTVTIRWRESKQKPLLQDLKHVTIYLMAGGPDKSFQVKIIAKNVKGTARRHNFKVPKGLGPSGSFYFLKYTDSQHPSLTDFSGSFTISGTNGTIPGFNPQEATATTIPTPTYLPIVPTQTNSITGDANNANNGSSTNSITSPTPLSNGSSNQRQFSKFEGLSLGVITFVFI</sequence>
<dbReference type="Pfam" id="PF10342">
    <property type="entry name" value="Kre9_KNH"/>
    <property type="match status" value="1"/>
</dbReference>
<dbReference type="GO" id="GO:0006078">
    <property type="term" value="P:(1-&gt;6)-beta-D-glucan biosynthetic process"/>
    <property type="evidence" value="ECO:0007669"/>
    <property type="project" value="InterPro"/>
</dbReference>
<evidence type="ECO:0000313" key="6">
    <source>
        <dbReference type="Proteomes" id="UP000789759"/>
    </source>
</evidence>
<dbReference type="Proteomes" id="UP000789759">
    <property type="component" value="Unassembled WGS sequence"/>
</dbReference>
<feature type="compositionally biased region" description="Low complexity" evidence="2">
    <location>
        <begin position="221"/>
        <end position="244"/>
    </location>
</feature>
<dbReference type="AlphaFoldDB" id="A0A9N9EE63"/>
<keyword evidence="3" id="KW-0812">Transmembrane</keyword>
<comment type="caution">
    <text evidence="5">The sequence shown here is derived from an EMBL/GenBank/DDBJ whole genome shotgun (WGS) entry which is preliminary data.</text>
</comment>
<evidence type="ECO:0000259" key="4">
    <source>
        <dbReference type="Pfam" id="PF10342"/>
    </source>
</evidence>
<feature type="non-terminal residue" evidence="5">
    <location>
        <position position="268"/>
    </location>
</feature>
<reference evidence="5" key="1">
    <citation type="submission" date="2021-06" db="EMBL/GenBank/DDBJ databases">
        <authorList>
            <person name="Kallberg Y."/>
            <person name="Tangrot J."/>
            <person name="Rosling A."/>
        </authorList>
    </citation>
    <scope>NUCLEOTIDE SEQUENCE</scope>
    <source>
        <strain evidence="5">FL966</strain>
    </source>
</reference>
<evidence type="ECO:0000256" key="2">
    <source>
        <dbReference type="SAM" id="MobiDB-lite"/>
    </source>
</evidence>
<evidence type="ECO:0000256" key="1">
    <source>
        <dbReference type="ARBA" id="ARBA00022729"/>
    </source>
</evidence>
<dbReference type="GO" id="GO:0042546">
    <property type="term" value="P:cell wall biogenesis"/>
    <property type="evidence" value="ECO:0007669"/>
    <property type="project" value="InterPro"/>
</dbReference>
<feature type="domain" description="Yeast cell wall synthesis Kre9/Knh1-like N-terminal" evidence="4">
    <location>
        <begin position="88"/>
        <end position="184"/>
    </location>
</feature>
<dbReference type="OrthoDB" id="2432613at2759"/>
<dbReference type="PANTHER" id="PTHR28154:SF1">
    <property type="entry name" value="CELL WALL SYNTHESIS PROTEIN KNH1-RELATED"/>
    <property type="match status" value="1"/>
</dbReference>
<keyword evidence="1" id="KW-0732">Signal</keyword>
<organism evidence="5 6">
    <name type="scientific">Cetraspora pellucida</name>
    <dbReference type="NCBI Taxonomy" id="1433469"/>
    <lineage>
        <taxon>Eukaryota</taxon>
        <taxon>Fungi</taxon>
        <taxon>Fungi incertae sedis</taxon>
        <taxon>Mucoromycota</taxon>
        <taxon>Glomeromycotina</taxon>
        <taxon>Glomeromycetes</taxon>
        <taxon>Diversisporales</taxon>
        <taxon>Gigasporaceae</taxon>
        <taxon>Cetraspora</taxon>
    </lineage>
</organism>
<feature type="transmembrane region" description="Helical" evidence="3">
    <location>
        <begin position="64"/>
        <end position="83"/>
    </location>
</feature>
<feature type="region of interest" description="Disordered" evidence="2">
    <location>
        <begin position="218"/>
        <end position="250"/>
    </location>
</feature>
<dbReference type="InterPro" id="IPR018466">
    <property type="entry name" value="Kre9/Knh1-like_N"/>
</dbReference>
<keyword evidence="3" id="KW-1133">Transmembrane helix</keyword>
<name>A0A9N9EE63_9GLOM</name>
<gene>
    <name evidence="5" type="ORF">CPELLU_LOCUS10470</name>
</gene>
<dbReference type="InterPro" id="IPR045328">
    <property type="entry name" value="Kre9/Knh1"/>
</dbReference>
<evidence type="ECO:0000313" key="5">
    <source>
        <dbReference type="EMBL" id="CAG8674884.1"/>
    </source>
</evidence>
<keyword evidence="6" id="KW-1185">Reference proteome</keyword>
<evidence type="ECO:0000256" key="3">
    <source>
        <dbReference type="SAM" id="Phobius"/>
    </source>
</evidence>
<proteinExistence type="predicted"/>
<dbReference type="GO" id="GO:0005576">
    <property type="term" value="C:extracellular region"/>
    <property type="evidence" value="ECO:0007669"/>
    <property type="project" value="TreeGrafter"/>
</dbReference>